<accession>A0A0A3I1C7</accession>
<dbReference type="RefSeq" id="WP_036199013.1">
    <property type="nucleotide sequence ID" value="NZ_JPVO01000045.1"/>
</dbReference>
<gene>
    <name evidence="2" type="ORF">CD33_06170</name>
</gene>
<keyword evidence="3" id="KW-1185">Reference proteome</keyword>
<dbReference type="STRING" id="1384057.CD33_06170"/>
<organism evidence="2 3">
    <name type="scientific">Ureibacillus sinduriensis BLB-1 = JCM 15800</name>
    <dbReference type="NCBI Taxonomy" id="1384057"/>
    <lineage>
        <taxon>Bacteria</taxon>
        <taxon>Bacillati</taxon>
        <taxon>Bacillota</taxon>
        <taxon>Bacilli</taxon>
        <taxon>Bacillales</taxon>
        <taxon>Caryophanaceae</taxon>
        <taxon>Ureibacillus</taxon>
    </lineage>
</organism>
<feature type="transmembrane region" description="Helical" evidence="1">
    <location>
        <begin position="7"/>
        <end position="27"/>
    </location>
</feature>
<keyword evidence="1" id="KW-0812">Transmembrane</keyword>
<dbReference type="AlphaFoldDB" id="A0A0A3I1C7"/>
<sequence length="123" mass="13601">MFNTMKFFQTIGVSILLTIVISFLLGFLPIESYGLFLFVQIVLTYGCVGFFAAIWNTETPYTAAYLGSIVIVFINLLVSHFVFNILVFADPEGIGMSLSSAVIVSLLFAVVTVFIRNKREGVL</sequence>
<dbReference type="EMBL" id="JPVO01000045">
    <property type="protein sequence ID" value="KGR76453.1"/>
    <property type="molecule type" value="Genomic_DNA"/>
</dbReference>
<comment type="caution">
    <text evidence="2">The sequence shown here is derived from an EMBL/GenBank/DDBJ whole genome shotgun (WGS) entry which is preliminary data.</text>
</comment>
<dbReference type="Proteomes" id="UP000030408">
    <property type="component" value="Unassembled WGS sequence"/>
</dbReference>
<keyword evidence="1" id="KW-1133">Transmembrane helix</keyword>
<reference evidence="2 3" key="1">
    <citation type="submission" date="2014-02" db="EMBL/GenBank/DDBJ databases">
        <title>Draft genome sequence of Lysinibacillus sinduriensis JCM 15800.</title>
        <authorList>
            <person name="Zhang F."/>
            <person name="Wang G."/>
            <person name="Zhang L."/>
        </authorList>
    </citation>
    <scope>NUCLEOTIDE SEQUENCE [LARGE SCALE GENOMIC DNA]</scope>
    <source>
        <strain evidence="2 3">JCM 15800</strain>
    </source>
</reference>
<evidence type="ECO:0000313" key="2">
    <source>
        <dbReference type="EMBL" id="KGR76453.1"/>
    </source>
</evidence>
<evidence type="ECO:0000313" key="3">
    <source>
        <dbReference type="Proteomes" id="UP000030408"/>
    </source>
</evidence>
<feature type="transmembrane region" description="Helical" evidence="1">
    <location>
        <begin position="62"/>
        <end position="88"/>
    </location>
</feature>
<dbReference type="eggNOG" id="ENOG5033HC0">
    <property type="taxonomic scope" value="Bacteria"/>
</dbReference>
<name>A0A0A3I1C7_9BACL</name>
<evidence type="ECO:0000256" key="1">
    <source>
        <dbReference type="SAM" id="Phobius"/>
    </source>
</evidence>
<feature type="transmembrane region" description="Helical" evidence="1">
    <location>
        <begin position="94"/>
        <end position="115"/>
    </location>
</feature>
<feature type="transmembrane region" description="Helical" evidence="1">
    <location>
        <begin position="33"/>
        <end position="55"/>
    </location>
</feature>
<proteinExistence type="predicted"/>
<protein>
    <submittedName>
        <fullName evidence="2">Uncharacterized protein</fullName>
    </submittedName>
</protein>
<dbReference type="OrthoDB" id="2735017at2"/>
<keyword evidence="1" id="KW-0472">Membrane</keyword>